<evidence type="ECO:0000256" key="1">
    <source>
        <dbReference type="SAM" id="SignalP"/>
    </source>
</evidence>
<dbReference type="PROSITE" id="PS51257">
    <property type="entry name" value="PROKAR_LIPOPROTEIN"/>
    <property type="match status" value="1"/>
</dbReference>
<dbReference type="RefSeq" id="WP_147165968.1">
    <property type="nucleotide sequence ID" value="NZ_VOOR01000004.1"/>
</dbReference>
<name>A0A5C6S369_9BACT</name>
<keyword evidence="3" id="KW-1185">Reference proteome</keyword>
<protein>
    <submittedName>
        <fullName evidence="2">Uncharacterized protein</fullName>
    </submittedName>
</protein>
<keyword evidence="1" id="KW-0732">Signal</keyword>
<evidence type="ECO:0000313" key="2">
    <source>
        <dbReference type="EMBL" id="TXB68389.1"/>
    </source>
</evidence>
<feature type="signal peptide" evidence="1">
    <location>
        <begin position="1"/>
        <end position="18"/>
    </location>
</feature>
<sequence length="262" mass="28492">MKKIYPMAVLVCFSILLAASCNLSSLNDPIVVPDVEDEFYLELWESFSAQGRQLEWKLRTIEPVDCEDALISFSFTQRAGQELALSINEIVSPGDCVPPGAPAAATVEVGALPNGDYPVSVALRATVSREGELSVSQDLYQIEVATGGGIIPLRNELHRIPEGTIWGYASYSPDRAVAQAFEDELRALSSSQGLALGYYGYFRVEPGELEILGAGQPAEGAVVFQRQLEAANRDAVVSLIESYRANYPDITIAVWNTLGETW</sequence>
<dbReference type="Proteomes" id="UP000321580">
    <property type="component" value="Unassembled WGS sequence"/>
</dbReference>
<proteinExistence type="predicted"/>
<feature type="chain" id="PRO_5023137202" evidence="1">
    <location>
        <begin position="19"/>
        <end position="262"/>
    </location>
</feature>
<accession>A0A5C6S369</accession>
<comment type="caution">
    <text evidence="2">The sequence shown here is derived from an EMBL/GenBank/DDBJ whole genome shotgun (WGS) entry which is preliminary data.</text>
</comment>
<gene>
    <name evidence="2" type="ORF">FRY97_03145</name>
</gene>
<dbReference type="AlphaFoldDB" id="A0A5C6S369"/>
<dbReference type="EMBL" id="VOOR01000004">
    <property type="protein sequence ID" value="TXB68389.1"/>
    <property type="molecule type" value="Genomic_DNA"/>
</dbReference>
<dbReference type="OrthoDB" id="1493372at2"/>
<evidence type="ECO:0000313" key="3">
    <source>
        <dbReference type="Proteomes" id="UP000321580"/>
    </source>
</evidence>
<organism evidence="2 3">
    <name type="scientific">Phaeodactylibacter luteus</name>
    <dbReference type="NCBI Taxonomy" id="1564516"/>
    <lineage>
        <taxon>Bacteria</taxon>
        <taxon>Pseudomonadati</taxon>
        <taxon>Bacteroidota</taxon>
        <taxon>Saprospiria</taxon>
        <taxon>Saprospirales</taxon>
        <taxon>Haliscomenobacteraceae</taxon>
        <taxon>Phaeodactylibacter</taxon>
    </lineage>
</organism>
<reference evidence="2 3" key="1">
    <citation type="submission" date="2019-08" db="EMBL/GenBank/DDBJ databases">
        <title>Genome of Phaeodactylibacter luteus.</title>
        <authorList>
            <person name="Bowman J.P."/>
        </authorList>
    </citation>
    <scope>NUCLEOTIDE SEQUENCE [LARGE SCALE GENOMIC DNA]</scope>
    <source>
        <strain evidence="2 3">KCTC 42180</strain>
    </source>
</reference>